<protein>
    <submittedName>
        <fullName evidence="10">Small multidrug resistance pump</fullName>
    </submittedName>
</protein>
<dbReference type="PANTHER" id="PTHR30561">
    <property type="entry name" value="SMR FAMILY PROTON-DEPENDENT DRUG EFFLUX TRANSPORTER SUGE"/>
    <property type="match status" value="1"/>
</dbReference>
<dbReference type="GO" id="GO:0022857">
    <property type="term" value="F:transmembrane transporter activity"/>
    <property type="evidence" value="ECO:0007669"/>
    <property type="project" value="InterPro"/>
</dbReference>
<feature type="transmembrane region" description="Helical" evidence="9">
    <location>
        <begin position="6"/>
        <end position="26"/>
    </location>
</feature>
<evidence type="ECO:0000256" key="6">
    <source>
        <dbReference type="ARBA" id="ARBA00023136"/>
    </source>
</evidence>
<proteinExistence type="inferred from homology"/>
<feature type="transmembrane region" description="Helical" evidence="9">
    <location>
        <begin position="38"/>
        <end position="59"/>
    </location>
</feature>
<comment type="subcellular location">
    <subcellularLocation>
        <location evidence="1 8">Cell membrane</location>
        <topology evidence="1 8">Multi-pass membrane protein</topology>
    </subcellularLocation>
</comment>
<dbReference type="Pfam" id="PF00893">
    <property type="entry name" value="Multi_Drug_Res"/>
    <property type="match status" value="1"/>
</dbReference>
<keyword evidence="2" id="KW-0813">Transport</keyword>
<evidence type="ECO:0000256" key="5">
    <source>
        <dbReference type="ARBA" id="ARBA00022989"/>
    </source>
</evidence>
<dbReference type="GO" id="GO:0005886">
    <property type="term" value="C:plasma membrane"/>
    <property type="evidence" value="ECO:0007669"/>
    <property type="project" value="UniProtKB-SubCell"/>
</dbReference>
<keyword evidence="4 8" id="KW-0812">Transmembrane</keyword>
<accession>A0A370GYT2</accession>
<dbReference type="InterPro" id="IPR045324">
    <property type="entry name" value="Small_multidrug_res"/>
</dbReference>
<name>A0A370GYT2_9COXI</name>
<evidence type="ECO:0000256" key="1">
    <source>
        <dbReference type="ARBA" id="ARBA00004651"/>
    </source>
</evidence>
<evidence type="ECO:0000313" key="10">
    <source>
        <dbReference type="EMBL" id="RDI48826.1"/>
    </source>
</evidence>
<keyword evidence="5 9" id="KW-1133">Transmembrane helix</keyword>
<gene>
    <name evidence="10" type="ORF">C8D86_101105</name>
</gene>
<keyword evidence="6 9" id="KW-0472">Membrane</keyword>
<organism evidence="10 11">
    <name type="scientific">Aquicella lusitana</name>
    <dbReference type="NCBI Taxonomy" id="254246"/>
    <lineage>
        <taxon>Bacteria</taxon>
        <taxon>Pseudomonadati</taxon>
        <taxon>Pseudomonadota</taxon>
        <taxon>Gammaproteobacteria</taxon>
        <taxon>Legionellales</taxon>
        <taxon>Coxiellaceae</taxon>
        <taxon>Aquicella</taxon>
    </lineage>
</organism>
<evidence type="ECO:0000256" key="3">
    <source>
        <dbReference type="ARBA" id="ARBA00022475"/>
    </source>
</evidence>
<dbReference type="OrthoDB" id="9808638at2"/>
<dbReference type="AlphaFoldDB" id="A0A370GYT2"/>
<evidence type="ECO:0000256" key="7">
    <source>
        <dbReference type="ARBA" id="ARBA00038032"/>
    </source>
</evidence>
<reference evidence="10 11" key="1">
    <citation type="submission" date="2018-07" db="EMBL/GenBank/DDBJ databases">
        <title>Genomic Encyclopedia of Type Strains, Phase IV (KMG-IV): sequencing the most valuable type-strain genomes for metagenomic binning, comparative biology and taxonomic classification.</title>
        <authorList>
            <person name="Goeker M."/>
        </authorList>
    </citation>
    <scope>NUCLEOTIDE SEQUENCE [LARGE SCALE GENOMIC DNA]</scope>
    <source>
        <strain evidence="10 11">DSM 16500</strain>
    </source>
</reference>
<dbReference type="Gene3D" id="1.10.3730.20">
    <property type="match status" value="1"/>
</dbReference>
<dbReference type="RefSeq" id="WP_114833338.1">
    <property type="nucleotide sequence ID" value="NZ_LR699114.1"/>
</dbReference>
<evidence type="ECO:0000256" key="2">
    <source>
        <dbReference type="ARBA" id="ARBA00022448"/>
    </source>
</evidence>
<dbReference type="PANTHER" id="PTHR30561:SF1">
    <property type="entry name" value="MULTIDRUG TRANSPORTER EMRE"/>
    <property type="match status" value="1"/>
</dbReference>
<keyword evidence="11" id="KW-1185">Reference proteome</keyword>
<dbReference type="InterPro" id="IPR037185">
    <property type="entry name" value="EmrE-like"/>
</dbReference>
<evidence type="ECO:0000256" key="9">
    <source>
        <dbReference type="SAM" id="Phobius"/>
    </source>
</evidence>
<dbReference type="EMBL" id="QQAX01000001">
    <property type="protein sequence ID" value="RDI48826.1"/>
    <property type="molecule type" value="Genomic_DNA"/>
</dbReference>
<feature type="transmembrane region" description="Helical" evidence="9">
    <location>
        <begin position="93"/>
        <end position="112"/>
    </location>
</feature>
<sequence>MNLLLADSWISLGIAIVFGVLGTISMKLSNGMQKLKPSVYLTIFYTISFVALTFAMKYIELSVVYAVWSGIGTILVAVIGIFHFNESVSAKKIFFLSLIVIGIIGMHFGDYLS</sequence>
<evidence type="ECO:0000313" key="11">
    <source>
        <dbReference type="Proteomes" id="UP000254720"/>
    </source>
</evidence>
<dbReference type="SUPFAM" id="SSF103481">
    <property type="entry name" value="Multidrug resistance efflux transporter EmrE"/>
    <property type="match status" value="1"/>
</dbReference>
<evidence type="ECO:0000256" key="8">
    <source>
        <dbReference type="RuleBase" id="RU003942"/>
    </source>
</evidence>
<feature type="transmembrane region" description="Helical" evidence="9">
    <location>
        <begin position="65"/>
        <end position="84"/>
    </location>
</feature>
<dbReference type="GO" id="GO:1990961">
    <property type="term" value="P:xenobiotic detoxification by transmembrane export across the plasma membrane"/>
    <property type="evidence" value="ECO:0007669"/>
    <property type="project" value="UniProtKB-ARBA"/>
</dbReference>
<keyword evidence="3" id="KW-1003">Cell membrane</keyword>
<evidence type="ECO:0000256" key="4">
    <source>
        <dbReference type="ARBA" id="ARBA00022692"/>
    </source>
</evidence>
<comment type="similarity">
    <text evidence="7 8">Belongs to the drug/metabolite transporter (DMT) superfamily. Small multidrug resistance (SMR) (TC 2.A.7.1) family.</text>
</comment>
<dbReference type="FunFam" id="1.10.3730.20:FF:000001">
    <property type="entry name" value="Quaternary ammonium compound resistance transporter SugE"/>
    <property type="match status" value="1"/>
</dbReference>
<dbReference type="Proteomes" id="UP000254720">
    <property type="component" value="Unassembled WGS sequence"/>
</dbReference>
<comment type="caution">
    <text evidence="10">The sequence shown here is derived from an EMBL/GenBank/DDBJ whole genome shotgun (WGS) entry which is preliminary data.</text>
</comment>
<dbReference type="InterPro" id="IPR000390">
    <property type="entry name" value="Small_drug/metabolite_transptr"/>
</dbReference>